<dbReference type="SUPFAM" id="SSF56112">
    <property type="entry name" value="Protein kinase-like (PK-like)"/>
    <property type="match status" value="1"/>
</dbReference>
<dbReference type="Gene3D" id="3.80.10.10">
    <property type="entry name" value="Ribonuclease Inhibitor"/>
    <property type="match status" value="1"/>
</dbReference>
<dbReference type="FunFam" id="3.80.10.10:FF:000111">
    <property type="entry name" value="LRR receptor-like serine/threonine-protein kinase ERECTA"/>
    <property type="match status" value="1"/>
</dbReference>
<evidence type="ECO:0000313" key="12">
    <source>
        <dbReference type="EMBL" id="PKA57797.1"/>
    </source>
</evidence>
<dbReference type="Gene3D" id="1.10.510.10">
    <property type="entry name" value="Transferase(Phosphotransferase) domain 1"/>
    <property type="match status" value="1"/>
</dbReference>
<dbReference type="InterPro" id="IPR011009">
    <property type="entry name" value="Kinase-like_dom_sf"/>
</dbReference>
<evidence type="ECO:0000256" key="8">
    <source>
        <dbReference type="ARBA" id="ARBA00023180"/>
    </source>
</evidence>
<comment type="subcellular location">
    <subcellularLocation>
        <location evidence="1">Membrane</location>
        <topology evidence="1">Single-pass membrane protein</topology>
    </subcellularLocation>
</comment>
<proteinExistence type="inferred from homology"/>
<keyword evidence="12" id="KW-0808">Transferase</keyword>
<evidence type="ECO:0000259" key="11">
    <source>
        <dbReference type="PROSITE" id="PS50011"/>
    </source>
</evidence>
<organism evidence="12 13">
    <name type="scientific">Apostasia shenzhenica</name>
    <dbReference type="NCBI Taxonomy" id="1088818"/>
    <lineage>
        <taxon>Eukaryota</taxon>
        <taxon>Viridiplantae</taxon>
        <taxon>Streptophyta</taxon>
        <taxon>Embryophyta</taxon>
        <taxon>Tracheophyta</taxon>
        <taxon>Spermatophyta</taxon>
        <taxon>Magnoliopsida</taxon>
        <taxon>Liliopsida</taxon>
        <taxon>Asparagales</taxon>
        <taxon>Orchidaceae</taxon>
        <taxon>Apostasioideae</taxon>
        <taxon>Apostasia</taxon>
    </lineage>
</organism>
<dbReference type="InterPro" id="IPR001245">
    <property type="entry name" value="Ser-Thr/Tyr_kinase_cat_dom"/>
</dbReference>
<keyword evidence="10" id="KW-0732">Signal</keyword>
<evidence type="ECO:0000256" key="5">
    <source>
        <dbReference type="ARBA" id="ARBA00022737"/>
    </source>
</evidence>
<dbReference type="FunFam" id="3.30.200.20:FF:000428">
    <property type="entry name" value="Inactive LRR receptor-like serine/threonine-protein kinase BIR2"/>
    <property type="match status" value="1"/>
</dbReference>
<dbReference type="EC" id="2.7.10.1" evidence="12"/>
<gene>
    <name evidence="12" type="ORF">AXF42_Ash015175</name>
</gene>
<dbReference type="EC" id="2.7.11.1" evidence="12"/>
<dbReference type="PROSITE" id="PS50011">
    <property type="entry name" value="PROTEIN_KINASE_DOM"/>
    <property type="match status" value="1"/>
</dbReference>
<dbReference type="EMBL" id="KZ451960">
    <property type="protein sequence ID" value="PKA57797.1"/>
    <property type="molecule type" value="Genomic_DNA"/>
</dbReference>
<feature type="chain" id="PRO_5014161060" evidence="10">
    <location>
        <begin position="24"/>
        <end position="623"/>
    </location>
</feature>
<reference evidence="12 13" key="1">
    <citation type="journal article" date="2017" name="Nature">
        <title>The Apostasia genome and the evolution of orchids.</title>
        <authorList>
            <person name="Zhang G.Q."/>
            <person name="Liu K.W."/>
            <person name="Li Z."/>
            <person name="Lohaus R."/>
            <person name="Hsiao Y.Y."/>
            <person name="Niu S.C."/>
            <person name="Wang J.Y."/>
            <person name="Lin Y.C."/>
            <person name="Xu Q."/>
            <person name="Chen L.J."/>
            <person name="Yoshida K."/>
            <person name="Fujiwara S."/>
            <person name="Wang Z.W."/>
            <person name="Zhang Y.Q."/>
            <person name="Mitsuda N."/>
            <person name="Wang M."/>
            <person name="Liu G.H."/>
            <person name="Pecoraro L."/>
            <person name="Huang H.X."/>
            <person name="Xiao X.J."/>
            <person name="Lin M."/>
            <person name="Wu X.Y."/>
            <person name="Wu W.L."/>
            <person name="Chen Y.Y."/>
            <person name="Chang S.B."/>
            <person name="Sakamoto S."/>
            <person name="Ohme-Takagi M."/>
            <person name="Yagi M."/>
            <person name="Zeng S.J."/>
            <person name="Shen C.Y."/>
            <person name="Yeh C.M."/>
            <person name="Luo Y.B."/>
            <person name="Tsai W.C."/>
            <person name="Van de Peer Y."/>
            <person name="Liu Z.J."/>
        </authorList>
    </citation>
    <scope>NUCLEOTIDE SEQUENCE [LARGE SCALE GENOMIC DNA]</scope>
    <source>
        <strain evidence="13">cv. Shenzhen</strain>
        <tissue evidence="12">Stem</tissue>
    </source>
</reference>
<evidence type="ECO:0000256" key="10">
    <source>
        <dbReference type="SAM" id="SignalP"/>
    </source>
</evidence>
<dbReference type="InterPro" id="IPR001611">
    <property type="entry name" value="Leu-rich_rpt"/>
</dbReference>
<evidence type="ECO:0000256" key="3">
    <source>
        <dbReference type="ARBA" id="ARBA00022614"/>
    </source>
</evidence>
<name>A0A2I0AQH2_9ASPA</name>
<dbReference type="GO" id="GO:0016020">
    <property type="term" value="C:membrane"/>
    <property type="evidence" value="ECO:0007669"/>
    <property type="project" value="UniProtKB-SubCell"/>
</dbReference>
<keyword evidence="12" id="KW-0675">Receptor</keyword>
<feature type="signal peptide" evidence="10">
    <location>
        <begin position="1"/>
        <end position="23"/>
    </location>
</feature>
<keyword evidence="4 9" id="KW-0812">Transmembrane</keyword>
<keyword evidence="13" id="KW-1185">Reference proteome</keyword>
<sequence>MSARLAFLRKTSLLLLVLAAMNGSPITAAAAGSDGEDDVRCLRDLKQSLGDPNGRLSWDFSNTTTGFVCNFVGVSCWNPQENRILSLSLSSMSLTGDIPSDLRFCSSANSLDLSGNSLSGSIPSSLCEWLPYLVNLDLSGNSLSGPIPPELSNCSFLNSLDLSSNSLTGQIPPSLSRLDRLKRLDLSSNRLTGEIPPSLASSFPSASVFSSNDGLCGHPVSSRCGSSSHTRTELIIIIAAGVFGAAASIAIAYFVWRCYFAMPKQRRLESGDGDEGRWWAERLRSSHNRLVPVSLFQKPIVKVKLADLMTATGDFHPDHIVTAGNNRAGTSYKAVLPDGSALTIKRLHACSLGEKQFRSEMSRIGELRHPNLVPLLGFCIVEDERLLVYKHMPGGALSSLIQSPFVDDLNWPDRLLIGIGAAHSLAWLHHGFQIPLVHQNITSSAVLLDEDYEARITDFGLARLVKSSPADADAEATFTTPFMSGGFAEFGYVPPEYASNPMATTKGDVFSFGVVLLELVTGQKATEISSDSGGEGFKGNLVDWVSQLATAGRMLDSVDKSLRGKGKEEEILGFLRIALSCVAYNPRERPSMYNVYQSLKTLGKKYESSEQIDEFPLVYNTDD</sequence>
<keyword evidence="5" id="KW-0677">Repeat</keyword>
<keyword evidence="7 9" id="KW-0472">Membrane</keyword>
<evidence type="ECO:0000256" key="9">
    <source>
        <dbReference type="SAM" id="Phobius"/>
    </source>
</evidence>
<dbReference type="Gene3D" id="3.30.200.20">
    <property type="entry name" value="Phosphorylase Kinase, domain 1"/>
    <property type="match status" value="1"/>
</dbReference>
<dbReference type="PRINTS" id="PR00019">
    <property type="entry name" value="LEURICHRPT"/>
</dbReference>
<keyword evidence="6 9" id="KW-1133">Transmembrane helix</keyword>
<keyword evidence="3" id="KW-0433">Leucine-rich repeat</keyword>
<dbReference type="InterPro" id="IPR000719">
    <property type="entry name" value="Prot_kinase_dom"/>
</dbReference>
<dbReference type="SUPFAM" id="SSF52058">
    <property type="entry name" value="L domain-like"/>
    <property type="match status" value="1"/>
</dbReference>
<dbReference type="InterPro" id="IPR032675">
    <property type="entry name" value="LRR_dom_sf"/>
</dbReference>
<dbReference type="InterPro" id="IPR013210">
    <property type="entry name" value="LRR_N_plant-typ"/>
</dbReference>
<dbReference type="Proteomes" id="UP000236161">
    <property type="component" value="Unassembled WGS sequence"/>
</dbReference>
<evidence type="ECO:0000256" key="6">
    <source>
        <dbReference type="ARBA" id="ARBA00022989"/>
    </source>
</evidence>
<feature type="domain" description="Protein kinase" evidence="11">
    <location>
        <begin position="317"/>
        <end position="602"/>
    </location>
</feature>
<dbReference type="STRING" id="1088818.A0A2I0AQH2"/>
<evidence type="ECO:0000256" key="7">
    <source>
        <dbReference type="ARBA" id="ARBA00023136"/>
    </source>
</evidence>
<keyword evidence="8" id="KW-0325">Glycoprotein</keyword>
<dbReference type="PANTHER" id="PTHR48007">
    <property type="entry name" value="LEUCINE-RICH REPEAT RECEPTOR-LIKE PROTEIN KINASE PXC1"/>
    <property type="match status" value="1"/>
</dbReference>
<keyword evidence="12" id="KW-0418">Kinase</keyword>
<comment type="similarity">
    <text evidence="2">Belongs to the RLP family.</text>
</comment>
<dbReference type="Pfam" id="PF08263">
    <property type="entry name" value="LRRNT_2"/>
    <property type="match status" value="1"/>
</dbReference>
<evidence type="ECO:0000256" key="4">
    <source>
        <dbReference type="ARBA" id="ARBA00022692"/>
    </source>
</evidence>
<dbReference type="PANTHER" id="PTHR48007:SF86">
    <property type="entry name" value="(WILD MALAYSIAN BANANA) HYPOTHETICAL PROTEIN"/>
    <property type="match status" value="1"/>
</dbReference>
<dbReference type="AlphaFoldDB" id="A0A2I0AQH2"/>
<evidence type="ECO:0000313" key="13">
    <source>
        <dbReference type="Proteomes" id="UP000236161"/>
    </source>
</evidence>
<dbReference type="Pfam" id="PF00560">
    <property type="entry name" value="LRR_1"/>
    <property type="match status" value="4"/>
</dbReference>
<dbReference type="GO" id="GO:0004674">
    <property type="term" value="F:protein serine/threonine kinase activity"/>
    <property type="evidence" value="ECO:0007669"/>
    <property type="project" value="UniProtKB-EC"/>
</dbReference>
<protein>
    <submittedName>
        <fullName evidence="12">Putative inactive receptor kinase</fullName>
        <ecNumber evidence="12">2.7.10.1</ecNumber>
        <ecNumber evidence="12">2.7.11.1</ecNumber>
    </submittedName>
</protein>
<dbReference type="InterPro" id="IPR046959">
    <property type="entry name" value="PRK1-6/SRF4-like"/>
</dbReference>
<evidence type="ECO:0000256" key="2">
    <source>
        <dbReference type="ARBA" id="ARBA00009592"/>
    </source>
</evidence>
<dbReference type="Pfam" id="PF07714">
    <property type="entry name" value="PK_Tyr_Ser-Thr"/>
    <property type="match status" value="1"/>
</dbReference>
<dbReference type="OrthoDB" id="598358at2759"/>
<feature type="transmembrane region" description="Helical" evidence="9">
    <location>
        <begin position="234"/>
        <end position="256"/>
    </location>
</feature>
<dbReference type="GO" id="GO:0005524">
    <property type="term" value="F:ATP binding"/>
    <property type="evidence" value="ECO:0007669"/>
    <property type="project" value="InterPro"/>
</dbReference>
<evidence type="ECO:0000256" key="1">
    <source>
        <dbReference type="ARBA" id="ARBA00004167"/>
    </source>
</evidence>
<accession>A0A2I0AQH2</accession>
<dbReference type="GO" id="GO:0004714">
    <property type="term" value="F:transmembrane receptor protein tyrosine kinase activity"/>
    <property type="evidence" value="ECO:0007669"/>
    <property type="project" value="UniProtKB-EC"/>
</dbReference>